<comment type="similarity">
    <text evidence="1">Belongs to the UPF0332 family.</text>
</comment>
<evidence type="ECO:0000256" key="1">
    <source>
        <dbReference type="ARBA" id="ARBA00038248"/>
    </source>
</evidence>
<dbReference type="PANTHER" id="PTHR36565:SF1">
    <property type="entry name" value="UPF0332 PROTEIN TM_1000"/>
    <property type="match status" value="1"/>
</dbReference>
<evidence type="ECO:0000313" key="3">
    <source>
        <dbReference type="EMBL" id="MFC5507318.1"/>
    </source>
</evidence>
<organism evidence="3 4">
    <name type="scientific">Bosea massiliensis</name>
    <dbReference type="NCBI Taxonomy" id="151419"/>
    <lineage>
        <taxon>Bacteria</taxon>
        <taxon>Pseudomonadati</taxon>
        <taxon>Pseudomonadota</taxon>
        <taxon>Alphaproteobacteria</taxon>
        <taxon>Hyphomicrobiales</taxon>
        <taxon>Boseaceae</taxon>
        <taxon>Bosea</taxon>
    </lineage>
</organism>
<evidence type="ECO:0000313" key="4">
    <source>
        <dbReference type="Proteomes" id="UP001596060"/>
    </source>
</evidence>
<dbReference type="PANTHER" id="PTHR36565">
    <property type="entry name" value="UPF0332 PROTEIN TM_1000"/>
    <property type="match status" value="1"/>
</dbReference>
<dbReference type="InterPro" id="IPR052226">
    <property type="entry name" value="UPF0332_toxin"/>
</dbReference>
<comment type="caution">
    <text evidence="3">The sequence shown here is derived from an EMBL/GenBank/DDBJ whole genome shotgun (WGS) entry which is preliminary data.</text>
</comment>
<dbReference type="Pfam" id="PF05168">
    <property type="entry name" value="HEPN"/>
    <property type="match status" value="1"/>
</dbReference>
<keyword evidence="4" id="KW-1185">Reference proteome</keyword>
<protein>
    <submittedName>
        <fullName evidence="3">HEPN domain-containing protein</fullName>
    </submittedName>
</protein>
<proteinExistence type="inferred from homology"/>
<sequence length="129" mass="14162">MRPHLDKARQSLRSAELLLDAGDFDGAVNRAYYACYDAARGSIETVAGVDTAEVKTHAGLIRLFNLAIVKAGHLPLEIGRLIGREEQLRLFADYGDGVQHRAEADLAVQQARDFVSACITLIEDKKKNP</sequence>
<dbReference type="Gene3D" id="1.20.120.330">
    <property type="entry name" value="Nucleotidyltransferases domain 2"/>
    <property type="match status" value="1"/>
</dbReference>
<reference evidence="4" key="1">
    <citation type="journal article" date="2019" name="Int. J. Syst. Evol. Microbiol.">
        <title>The Global Catalogue of Microorganisms (GCM) 10K type strain sequencing project: providing services to taxonomists for standard genome sequencing and annotation.</title>
        <authorList>
            <consortium name="The Broad Institute Genomics Platform"/>
            <consortium name="The Broad Institute Genome Sequencing Center for Infectious Disease"/>
            <person name="Wu L."/>
            <person name="Ma J."/>
        </authorList>
    </citation>
    <scope>NUCLEOTIDE SEQUENCE [LARGE SCALE GENOMIC DNA]</scope>
    <source>
        <strain evidence="4">CCUG 43117</strain>
    </source>
</reference>
<dbReference type="EMBL" id="JBHSLU010000063">
    <property type="protein sequence ID" value="MFC5507318.1"/>
    <property type="molecule type" value="Genomic_DNA"/>
</dbReference>
<name>A0ABW0P4L8_9HYPH</name>
<dbReference type="Proteomes" id="UP001596060">
    <property type="component" value="Unassembled WGS sequence"/>
</dbReference>
<feature type="domain" description="HEPN" evidence="2">
    <location>
        <begin position="4"/>
        <end position="117"/>
    </location>
</feature>
<accession>A0ABW0P4L8</accession>
<dbReference type="InterPro" id="IPR007842">
    <property type="entry name" value="HEPN_dom"/>
</dbReference>
<dbReference type="RefSeq" id="WP_082735208.1">
    <property type="nucleotide sequence ID" value="NZ_JBHSLU010000063.1"/>
</dbReference>
<gene>
    <name evidence="3" type="ORF">ACFPN9_18925</name>
</gene>
<evidence type="ECO:0000259" key="2">
    <source>
        <dbReference type="Pfam" id="PF05168"/>
    </source>
</evidence>